<evidence type="ECO:0000313" key="2">
    <source>
        <dbReference type="EMBL" id="MBA0084354.1"/>
    </source>
</evidence>
<dbReference type="AlphaFoldDB" id="A0A7V8NN14"/>
<reference evidence="2" key="1">
    <citation type="submission" date="2020-06" db="EMBL/GenBank/DDBJ databases">
        <title>Legume-microbial interactions unlock mineral nutrients during tropical forest succession.</title>
        <authorList>
            <person name="Epihov D.Z."/>
        </authorList>
    </citation>
    <scope>NUCLEOTIDE SEQUENCE [LARGE SCALE GENOMIC DNA]</scope>
    <source>
        <strain evidence="2">Pan2503</strain>
    </source>
</reference>
<sequence length="211" mass="22982">MEVQDLPRNEAPSKTAIARATGIALAIALLILFTAVLPAEYGIDPLKTGAALHLTDLARANETKPASASRTSAAPVAPAGVYTAQSKVYKVDTEDLTLFPGDGVEIKYHMQKGAGMVYAWKANGKLRFEFHGEPDQKPNQDYYESYELDDKVGQDHSFGSFTAPTTGIHGWFWENKTNQQVQMHLATAGFYDGAKMYAGDAPEDLPVEDVK</sequence>
<gene>
    <name evidence="2" type="ORF">HRJ53_05095</name>
</gene>
<organism evidence="2 3">
    <name type="scientific">Candidatus Acidiferrum panamense</name>
    <dbReference type="NCBI Taxonomy" id="2741543"/>
    <lineage>
        <taxon>Bacteria</taxon>
        <taxon>Pseudomonadati</taxon>
        <taxon>Acidobacteriota</taxon>
        <taxon>Terriglobia</taxon>
        <taxon>Candidatus Acidiferrales</taxon>
        <taxon>Candidatus Acidiferrum</taxon>
    </lineage>
</organism>
<comment type="caution">
    <text evidence="2">The sequence shown here is derived from an EMBL/GenBank/DDBJ whole genome shotgun (WGS) entry which is preliminary data.</text>
</comment>
<dbReference type="Proteomes" id="UP000567293">
    <property type="component" value="Unassembled WGS sequence"/>
</dbReference>
<protein>
    <recommendedName>
        <fullName evidence="4">Transmembrane anchor protein</fullName>
    </recommendedName>
</protein>
<feature type="transmembrane region" description="Helical" evidence="1">
    <location>
        <begin position="16"/>
        <end position="37"/>
    </location>
</feature>
<keyword evidence="1" id="KW-0812">Transmembrane</keyword>
<keyword evidence="1" id="KW-0472">Membrane</keyword>
<proteinExistence type="predicted"/>
<evidence type="ECO:0008006" key="4">
    <source>
        <dbReference type="Google" id="ProtNLM"/>
    </source>
</evidence>
<dbReference type="EMBL" id="JACDQQ010000491">
    <property type="protein sequence ID" value="MBA0084354.1"/>
    <property type="molecule type" value="Genomic_DNA"/>
</dbReference>
<accession>A0A7V8NN14</accession>
<keyword evidence="1" id="KW-1133">Transmembrane helix</keyword>
<keyword evidence="3" id="KW-1185">Reference proteome</keyword>
<evidence type="ECO:0000256" key="1">
    <source>
        <dbReference type="SAM" id="Phobius"/>
    </source>
</evidence>
<evidence type="ECO:0000313" key="3">
    <source>
        <dbReference type="Proteomes" id="UP000567293"/>
    </source>
</evidence>
<name>A0A7V8NN14_9BACT</name>